<keyword evidence="3" id="KW-0731">Sigma factor</keyword>
<feature type="domain" description="RNA polymerase sigma-70 region 2" evidence="6">
    <location>
        <begin position="12"/>
        <end position="79"/>
    </location>
</feature>
<dbReference type="InterPro" id="IPR013324">
    <property type="entry name" value="RNA_pol_sigma_r3/r4-like"/>
</dbReference>
<dbReference type="InterPro" id="IPR014284">
    <property type="entry name" value="RNA_pol_sigma-70_dom"/>
</dbReference>
<gene>
    <name evidence="8" type="ORF">LKD22_10195</name>
</gene>
<dbReference type="PANTHER" id="PTHR43133:SF8">
    <property type="entry name" value="RNA POLYMERASE SIGMA FACTOR HI_1459-RELATED"/>
    <property type="match status" value="1"/>
</dbReference>
<proteinExistence type="inferred from homology"/>
<sequence>MTAQDKELFSQLYDRNYKRLLYAAIRIAHNPFTAEELTNEAFTILLTHFDRVRQHPNLPGWLHTVLTNLALDEYKRQSRYVQVPLDSVQNLGCEPASLSMLDLLPNELSRTDKEILYLRYQLNLNCVDIAEYLHISHEASRARLSRAKQHYAHLLAKERLM</sequence>
<keyword evidence="2" id="KW-0805">Transcription regulation</keyword>
<dbReference type="Gene3D" id="1.10.10.10">
    <property type="entry name" value="Winged helix-like DNA-binding domain superfamily/Winged helix DNA-binding domain"/>
    <property type="match status" value="1"/>
</dbReference>
<dbReference type="InterPro" id="IPR013325">
    <property type="entry name" value="RNA_pol_sigma_r2"/>
</dbReference>
<dbReference type="GO" id="GO:0006352">
    <property type="term" value="P:DNA-templated transcription initiation"/>
    <property type="evidence" value="ECO:0007669"/>
    <property type="project" value="InterPro"/>
</dbReference>
<reference evidence="8 9" key="1">
    <citation type="submission" date="2021-10" db="EMBL/GenBank/DDBJ databases">
        <title>Anaerobic single-cell dispensing facilitates the cultivation of human gut bacteria.</title>
        <authorList>
            <person name="Afrizal A."/>
        </authorList>
    </citation>
    <scope>NUCLEOTIDE SEQUENCE [LARGE SCALE GENOMIC DNA]</scope>
    <source>
        <strain evidence="8 9">CLA-AA-H270</strain>
    </source>
</reference>
<evidence type="ECO:0000256" key="2">
    <source>
        <dbReference type="ARBA" id="ARBA00023015"/>
    </source>
</evidence>
<dbReference type="SUPFAM" id="SSF88659">
    <property type="entry name" value="Sigma3 and sigma4 domains of RNA polymerase sigma factors"/>
    <property type="match status" value="1"/>
</dbReference>
<evidence type="ECO:0000313" key="8">
    <source>
        <dbReference type="EMBL" id="MCC2177490.1"/>
    </source>
</evidence>
<dbReference type="InterPro" id="IPR007627">
    <property type="entry name" value="RNA_pol_sigma70_r2"/>
</dbReference>
<dbReference type="EMBL" id="JAJEPX010000036">
    <property type="protein sequence ID" value="MCC2177490.1"/>
    <property type="molecule type" value="Genomic_DNA"/>
</dbReference>
<dbReference type="InterPro" id="IPR013249">
    <property type="entry name" value="RNA_pol_sigma70_r4_t2"/>
</dbReference>
<dbReference type="GO" id="GO:0003677">
    <property type="term" value="F:DNA binding"/>
    <property type="evidence" value="ECO:0007669"/>
    <property type="project" value="UniProtKB-KW"/>
</dbReference>
<dbReference type="InterPro" id="IPR039425">
    <property type="entry name" value="RNA_pol_sigma-70-like"/>
</dbReference>
<dbReference type="Pfam" id="PF04542">
    <property type="entry name" value="Sigma70_r2"/>
    <property type="match status" value="1"/>
</dbReference>
<accession>A0AAW4W168</accession>
<comment type="caution">
    <text evidence="8">The sequence shown here is derived from an EMBL/GenBank/DDBJ whole genome shotgun (WGS) entry which is preliminary data.</text>
</comment>
<keyword evidence="4" id="KW-0238">DNA-binding</keyword>
<evidence type="ECO:0000256" key="5">
    <source>
        <dbReference type="ARBA" id="ARBA00023163"/>
    </source>
</evidence>
<dbReference type="Pfam" id="PF08281">
    <property type="entry name" value="Sigma70_r4_2"/>
    <property type="match status" value="1"/>
</dbReference>
<keyword evidence="5" id="KW-0804">Transcription</keyword>
<dbReference type="GeneID" id="98661481"/>
<dbReference type="Gene3D" id="1.10.1740.10">
    <property type="match status" value="1"/>
</dbReference>
<evidence type="ECO:0000256" key="4">
    <source>
        <dbReference type="ARBA" id="ARBA00023125"/>
    </source>
</evidence>
<feature type="domain" description="RNA polymerase sigma factor 70 region 4 type 2" evidence="7">
    <location>
        <begin position="105"/>
        <end position="150"/>
    </location>
</feature>
<dbReference type="SUPFAM" id="SSF88946">
    <property type="entry name" value="Sigma2 domain of RNA polymerase sigma factors"/>
    <property type="match status" value="1"/>
</dbReference>
<dbReference type="InterPro" id="IPR036388">
    <property type="entry name" value="WH-like_DNA-bd_sf"/>
</dbReference>
<evidence type="ECO:0000256" key="3">
    <source>
        <dbReference type="ARBA" id="ARBA00023082"/>
    </source>
</evidence>
<dbReference type="Proteomes" id="UP001298753">
    <property type="component" value="Unassembled WGS sequence"/>
</dbReference>
<dbReference type="GO" id="GO:0016987">
    <property type="term" value="F:sigma factor activity"/>
    <property type="evidence" value="ECO:0007669"/>
    <property type="project" value="UniProtKB-KW"/>
</dbReference>
<protein>
    <submittedName>
        <fullName evidence="8">Sigma-70 family RNA polymerase sigma factor</fullName>
    </submittedName>
</protein>
<dbReference type="AlphaFoldDB" id="A0AAW4W168"/>
<name>A0AAW4W168_9FIRM</name>
<comment type="similarity">
    <text evidence="1">Belongs to the sigma-70 factor family. ECF subfamily.</text>
</comment>
<keyword evidence="9" id="KW-1185">Reference proteome</keyword>
<dbReference type="PANTHER" id="PTHR43133">
    <property type="entry name" value="RNA POLYMERASE ECF-TYPE SIGMA FACTO"/>
    <property type="match status" value="1"/>
</dbReference>
<dbReference type="RefSeq" id="WP_110436929.1">
    <property type="nucleotide sequence ID" value="NZ_DBEZDI010000013.1"/>
</dbReference>
<evidence type="ECO:0000259" key="6">
    <source>
        <dbReference type="Pfam" id="PF04542"/>
    </source>
</evidence>
<dbReference type="NCBIfam" id="TIGR02937">
    <property type="entry name" value="sigma70-ECF"/>
    <property type="match status" value="1"/>
</dbReference>
<evidence type="ECO:0000256" key="1">
    <source>
        <dbReference type="ARBA" id="ARBA00010641"/>
    </source>
</evidence>
<evidence type="ECO:0000313" key="9">
    <source>
        <dbReference type="Proteomes" id="UP001298753"/>
    </source>
</evidence>
<evidence type="ECO:0000259" key="7">
    <source>
        <dbReference type="Pfam" id="PF08281"/>
    </source>
</evidence>
<organism evidence="8 9">
    <name type="scientific">Agathobaculum butyriciproducens</name>
    <dbReference type="NCBI Taxonomy" id="1628085"/>
    <lineage>
        <taxon>Bacteria</taxon>
        <taxon>Bacillati</taxon>
        <taxon>Bacillota</taxon>
        <taxon>Clostridia</taxon>
        <taxon>Eubacteriales</taxon>
        <taxon>Butyricicoccaceae</taxon>
        <taxon>Agathobaculum</taxon>
    </lineage>
</organism>